<dbReference type="PANTHER" id="PTHR42953">
    <property type="entry name" value="HIGH-AFFINITY ZINC UPTAKE SYSTEM PROTEIN ZNUA-RELATED"/>
    <property type="match status" value="1"/>
</dbReference>
<sequence>MNKKRTALASIFLISTMLLFGCTNKEVSGPQSDRLNIVTSVFAPYDFVRQIVGDKAEVSMLLPPAAESHSYEPTPQDIIKIQNCDVFIYGGGDSDAWVDGILESIDNKDMKVIKMLECVELVEEEIVEGMQHEHDEEDEHAKADEHDEADEHQDEEAHQEEHEEDHDHEAVEYDEHVWTSPKNAIKIVKAIEAAVIEADEINKTDYEENTSAYVKQLQDLDAAFEKVIASGKRKEVIFADRFPLRYFVEEYGLSYYAAFPGCSTDTEPSAATVAFLIDKVKEDQIPVVFHIELSNERMADTICEATGAKKRLFNACHNITKEDFEKGVTYLDVMKANVETIKEALN</sequence>
<dbReference type="GO" id="GO:0046872">
    <property type="term" value="F:metal ion binding"/>
    <property type="evidence" value="ECO:0007669"/>
    <property type="project" value="InterPro"/>
</dbReference>
<feature type="compositionally biased region" description="Basic and acidic residues" evidence="4">
    <location>
        <begin position="155"/>
        <end position="169"/>
    </location>
</feature>
<dbReference type="GO" id="GO:0030001">
    <property type="term" value="P:metal ion transport"/>
    <property type="evidence" value="ECO:0007669"/>
    <property type="project" value="InterPro"/>
</dbReference>
<comment type="similarity">
    <text evidence="1">Belongs to the bacterial solute-binding protein 9 family.</text>
</comment>
<keyword evidence="7" id="KW-1185">Reference proteome</keyword>
<gene>
    <name evidence="6" type="ordered locus">Clole_3252</name>
</gene>
<reference evidence="6 7" key="1">
    <citation type="journal article" date="2011" name="J. Bacteriol.">
        <title>Complete genome sequence of the cellulose-degrading bacterium Cellulosilyticum lentocellum.</title>
        <authorList>
            <consortium name="US DOE Joint Genome Institute"/>
            <person name="Miller D.A."/>
            <person name="Suen G."/>
            <person name="Bruce D."/>
            <person name="Copeland A."/>
            <person name="Cheng J.F."/>
            <person name="Detter C."/>
            <person name="Goodwin L.A."/>
            <person name="Han C.S."/>
            <person name="Hauser L.J."/>
            <person name="Land M.L."/>
            <person name="Lapidus A."/>
            <person name="Lucas S."/>
            <person name="Meincke L."/>
            <person name="Pitluck S."/>
            <person name="Tapia R."/>
            <person name="Teshima H."/>
            <person name="Woyke T."/>
            <person name="Fox B.G."/>
            <person name="Angert E.R."/>
            <person name="Currie C.R."/>
        </authorList>
    </citation>
    <scope>NUCLEOTIDE SEQUENCE [LARGE SCALE GENOMIC DNA]</scope>
    <source>
        <strain evidence="7">ATCC 49066 / DSM 5427 / NCIMB 11756 / RHM5</strain>
    </source>
</reference>
<evidence type="ECO:0000256" key="2">
    <source>
        <dbReference type="ARBA" id="ARBA00022448"/>
    </source>
</evidence>
<dbReference type="KEGG" id="cle:Clole_3252"/>
<evidence type="ECO:0000256" key="1">
    <source>
        <dbReference type="ARBA" id="ARBA00011028"/>
    </source>
</evidence>
<dbReference type="HOGENOM" id="CLU_016838_1_0_9"/>
<dbReference type="PROSITE" id="PS51257">
    <property type="entry name" value="PROKAR_LIPOPROTEIN"/>
    <property type="match status" value="1"/>
</dbReference>
<dbReference type="Pfam" id="PF01297">
    <property type="entry name" value="ZnuA"/>
    <property type="match status" value="1"/>
</dbReference>
<evidence type="ECO:0000313" key="7">
    <source>
        <dbReference type="Proteomes" id="UP000008467"/>
    </source>
</evidence>
<dbReference type="eggNOG" id="COG0803">
    <property type="taxonomic scope" value="Bacteria"/>
</dbReference>
<dbReference type="RefSeq" id="WP_013658223.1">
    <property type="nucleotide sequence ID" value="NC_015275.1"/>
</dbReference>
<dbReference type="InterPro" id="IPR050492">
    <property type="entry name" value="Bact_metal-bind_prot9"/>
</dbReference>
<name>F2JQG1_CELLD</name>
<dbReference type="EMBL" id="CP002582">
    <property type="protein sequence ID" value="ADZ84945.1"/>
    <property type="molecule type" value="Genomic_DNA"/>
</dbReference>
<accession>F2JQG1</accession>
<dbReference type="InterPro" id="IPR006127">
    <property type="entry name" value="ZnuA-like"/>
</dbReference>
<feature type="signal peptide" evidence="5">
    <location>
        <begin position="1"/>
        <end position="20"/>
    </location>
</feature>
<dbReference type="GO" id="GO:0007155">
    <property type="term" value="P:cell adhesion"/>
    <property type="evidence" value="ECO:0007669"/>
    <property type="project" value="InterPro"/>
</dbReference>
<dbReference type="AlphaFoldDB" id="F2JQG1"/>
<keyword evidence="3 5" id="KW-0732">Signal</keyword>
<dbReference type="PRINTS" id="PR00691">
    <property type="entry name" value="ADHESINB"/>
</dbReference>
<evidence type="ECO:0000313" key="6">
    <source>
        <dbReference type="EMBL" id="ADZ84945.1"/>
    </source>
</evidence>
<dbReference type="Proteomes" id="UP000008467">
    <property type="component" value="Chromosome"/>
</dbReference>
<proteinExistence type="inferred from homology"/>
<evidence type="ECO:0000256" key="5">
    <source>
        <dbReference type="SAM" id="SignalP"/>
    </source>
</evidence>
<dbReference type="PANTHER" id="PTHR42953:SF3">
    <property type="entry name" value="HIGH-AFFINITY ZINC UPTAKE SYSTEM PROTEIN ZNUA"/>
    <property type="match status" value="1"/>
</dbReference>
<organism evidence="6 7">
    <name type="scientific">Cellulosilyticum lentocellum (strain ATCC 49066 / DSM 5427 / NCIMB 11756 / RHM5)</name>
    <name type="common">Clostridium lentocellum</name>
    <dbReference type="NCBI Taxonomy" id="642492"/>
    <lineage>
        <taxon>Bacteria</taxon>
        <taxon>Bacillati</taxon>
        <taxon>Bacillota</taxon>
        <taxon>Clostridia</taxon>
        <taxon>Lachnospirales</taxon>
        <taxon>Cellulosilyticaceae</taxon>
        <taxon>Cellulosilyticum</taxon>
    </lineage>
</organism>
<dbReference type="Gene3D" id="3.40.50.1980">
    <property type="entry name" value="Nitrogenase molybdenum iron protein domain"/>
    <property type="match status" value="3"/>
</dbReference>
<protein>
    <submittedName>
        <fullName evidence="6">ABC-type metal ion transporter, periplasmic subunit</fullName>
    </submittedName>
</protein>
<dbReference type="InterPro" id="IPR006129">
    <property type="entry name" value="AdhesinB"/>
</dbReference>
<evidence type="ECO:0000256" key="3">
    <source>
        <dbReference type="ARBA" id="ARBA00022729"/>
    </source>
</evidence>
<keyword evidence="2" id="KW-0813">Transport</keyword>
<dbReference type="SUPFAM" id="SSF53807">
    <property type="entry name" value="Helical backbone' metal receptor"/>
    <property type="match status" value="1"/>
</dbReference>
<evidence type="ECO:0000256" key="4">
    <source>
        <dbReference type="SAM" id="MobiDB-lite"/>
    </source>
</evidence>
<feature type="compositionally biased region" description="Basic and acidic residues" evidence="4">
    <location>
        <begin position="131"/>
        <end position="145"/>
    </location>
</feature>
<dbReference type="STRING" id="642492.Clole_3252"/>
<feature type="region of interest" description="Disordered" evidence="4">
    <location>
        <begin position="131"/>
        <end position="169"/>
    </location>
</feature>
<feature type="chain" id="PRO_5039638626" evidence="5">
    <location>
        <begin position="21"/>
        <end position="346"/>
    </location>
</feature>